<protein>
    <recommendedName>
        <fullName evidence="3 6">peptidylprolyl isomerase</fullName>
        <ecNumber evidence="3 6">5.2.1.8</ecNumber>
    </recommendedName>
</protein>
<dbReference type="AlphaFoldDB" id="A0A087BGG5"/>
<accession>A0A087BGG5</accession>
<dbReference type="PROSITE" id="PS51257">
    <property type="entry name" value="PROKAR_LIPOPROTEIN"/>
    <property type="match status" value="1"/>
</dbReference>
<comment type="similarity">
    <text evidence="2">Belongs to the FKBP-type PPIase family.</text>
</comment>
<evidence type="ECO:0000256" key="4">
    <source>
        <dbReference type="ARBA" id="ARBA00023110"/>
    </source>
</evidence>
<keyword evidence="4 6" id="KW-0697">Rotamase</keyword>
<evidence type="ECO:0000259" key="9">
    <source>
        <dbReference type="PROSITE" id="PS50059"/>
    </source>
</evidence>
<keyword evidence="11" id="KW-1185">Reference proteome</keyword>
<organism evidence="10 11">
    <name type="scientific">Bifidobacterium merycicum</name>
    <dbReference type="NCBI Taxonomy" id="78345"/>
    <lineage>
        <taxon>Bacteria</taxon>
        <taxon>Bacillati</taxon>
        <taxon>Actinomycetota</taxon>
        <taxon>Actinomycetes</taxon>
        <taxon>Bifidobacteriales</taxon>
        <taxon>Bifidobacteriaceae</taxon>
        <taxon>Bifidobacterium</taxon>
    </lineage>
</organism>
<evidence type="ECO:0000256" key="7">
    <source>
        <dbReference type="SAM" id="MobiDB-lite"/>
    </source>
</evidence>
<dbReference type="Gene3D" id="3.10.50.40">
    <property type="match status" value="1"/>
</dbReference>
<dbReference type="eggNOG" id="COG0545">
    <property type="taxonomic scope" value="Bacteria"/>
</dbReference>
<dbReference type="PANTHER" id="PTHR43811">
    <property type="entry name" value="FKBP-TYPE PEPTIDYL-PROLYL CIS-TRANS ISOMERASE FKPA"/>
    <property type="match status" value="1"/>
</dbReference>
<feature type="region of interest" description="Disordered" evidence="7">
    <location>
        <begin position="30"/>
        <end position="52"/>
    </location>
</feature>
<feature type="domain" description="PPIase FKBP-type" evidence="9">
    <location>
        <begin position="235"/>
        <end position="323"/>
    </location>
</feature>
<keyword evidence="8" id="KW-0732">Signal</keyword>
<sequence>MHSHKITMLLRSALAAGCALAMCATLAGCSNGSDSSRSDKDSSDSSKQTVNMDQISGITATGKLGEKPKVTFKTPMTVQNNTYAILQKGDGDTIQKGDRVCAQGIAINVKDGSELMSSWEKNTPDCSILLSDSNLKQIEPYKAMIGQKLNTSIAFGINDSNSANTSYILVYTLVSKSKDLTRAEGDQVTDVPANLPKVTLGKNGKPSIDMNGQGSVDKQITQTLIKGKGTKITNSMTAVVKYTGWTTDGKQFDSSWDKNTTFDADVSSSGQIIQGWKDGLIGQTVGSQVLLVIPPDKGYGNKASGSIPANSTLVFVVDILAAY</sequence>
<feature type="chain" id="PRO_5001818984" description="peptidylprolyl isomerase" evidence="8">
    <location>
        <begin position="22"/>
        <end position="323"/>
    </location>
</feature>
<dbReference type="EMBL" id="JGZC01000007">
    <property type="protein sequence ID" value="KFI70115.1"/>
    <property type="molecule type" value="Genomic_DNA"/>
</dbReference>
<dbReference type="PROSITE" id="PS50059">
    <property type="entry name" value="FKBP_PPIASE"/>
    <property type="match status" value="1"/>
</dbReference>
<comment type="caution">
    <text evidence="10">The sequence shown here is derived from an EMBL/GenBank/DDBJ whole genome shotgun (WGS) entry which is preliminary data.</text>
</comment>
<evidence type="ECO:0000256" key="6">
    <source>
        <dbReference type="PROSITE-ProRule" id="PRU00277"/>
    </source>
</evidence>
<feature type="signal peptide" evidence="8">
    <location>
        <begin position="1"/>
        <end position="21"/>
    </location>
</feature>
<comment type="catalytic activity">
    <reaction evidence="1 6">
        <text>[protein]-peptidylproline (omega=180) = [protein]-peptidylproline (omega=0)</text>
        <dbReference type="Rhea" id="RHEA:16237"/>
        <dbReference type="Rhea" id="RHEA-COMP:10747"/>
        <dbReference type="Rhea" id="RHEA-COMP:10748"/>
        <dbReference type="ChEBI" id="CHEBI:83833"/>
        <dbReference type="ChEBI" id="CHEBI:83834"/>
        <dbReference type="EC" id="5.2.1.8"/>
    </reaction>
</comment>
<reference evidence="10 11" key="1">
    <citation type="submission" date="2014-03" db="EMBL/GenBank/DDBJ databases">
        <title>Genomics of Bifidobacteria.</title>
        <authorList>
            <person name="Ventura M."/>
            <person name="Milani C."/>
            <person name="Lugli G.A."/>
        </authorList>
    </citation>
    <scope>NUCLEOTIDE SEQUENCE [LARGE SCALE GENOMIC DNA]</scope>
    <source>
        <strain evidence="10 11">LMG 11341</strain>
    </source>
</reference>
<dbReference type="PANTHER" id="PTHR43811:SF19">
    <property type="entry name" value="39 KDA FK506-BINDING NUCLEAR PROTEIN"/>
    <property type="match status" value="1"/>
</dbReference>
<proteinExistence type="inferred from homology"/>
<dbReference type="SUPFAM" id="SSF54534">
    <property type="entry name" value="FKBP-like"/>
    <property type="match status" value="1"/>
</dbReference>
<dbReference type="Proteomes" id="UP000029060">
    <property type="component" value="Unassembled WGS sequence"/>
</dbReference>
<evidence type="ECO:0000256" key="5">
    <source>
        <dbReference type="ARBA" id="ARBA00023235"/>
    </source>
</evidence>
<evidence type="ECO:0000256" key="3">
    <source>
        <dbReference type="ARBA" id="ARBA00013194"/>
    </source>
</evidence>
<evidence type="ECO:0000313" key="11">
    <source>
        <dbReference type="Proteomes" id="UP000029060"/>
    </source>
</evidence>
<evidence type="ECO:0000256" key="2">
    <source>
        <dbReference type="ARBA" id="ARBA00006577"/>
    </source>
</evidence>
<dbReference type="EC" id="5.2.1.8" evidence="3 6"/>
<name>A0A087BGG5_9BIFI</name>
<dbReference type="STRING" id="78345.BMERY_1480"/>
<evidence type="ECO:0000313" key="10">
    <source>
        <dbReference type="EMBL" id="KFI70115.1"/>
    </source>
</evidence>
<gene>
    <name evidence="10" type="ORF">BMERY_1480</name>
</gene>
<evidence type="ECO:0000256" key="1">
    <source>
        <dbReference type="ARBA" id="ARBA00000971"/>
    </source>
</evidence>
<dbReference type="RefSeq" id="WP_051915152.1">
    <property type="nucleotide sequence ID" value="NZ_CADAXU010000012.1"/>
</dbReference>
<dbReference type="InterPro" id="IPR046357">
    <property type="entry name" value="PPIase_dom_sf"/>
</dbReference>
<keyword evidence="5 6" id="KW-0413">Isomerase</keyword>
<dbReference type="GO" id="GO:0003755">
    <property type="term" value="F:peptidyl-prolyl cis-trans isomerase activity"/>
    <property type="evidence" value="ECO:0007669"/>
    <property type="project" value="UniProtKB-KW"/>
</dbReference>
<dbReference type="InterPro" id="IPR001179">
    <property type="entry name" value="PPIase_FKBP_dom"/>
</dbReference>
<dbReference type="Pfam" id="PF00254">
    <property type="entry name" value="FKBP_C"/>
    <property type="match status" value="1"/>
</dbReference>
<evidence type="ECO:0000256" key="8">
    <source>
        <dbReference type="SAM" id="SignalP"/>
    </source>
</evidence>